<reference evidence="2 3" key="1">
    <citation type="submission" date="2019-05" db="EMBL/GenBank/DDBJ databases">
        <title>Genome sequences of Thalassotalea litorea 1K03283.</title>
        <authorList>
            <person name="Zhang D."/>
        </authorList>
    </citation>
    <scope>NUCLEOTIDE SEQUENCE [LARGE SCALE GENOMIC DNA]</scope>
    <source>
        <strain evidence="2 3">MCCC 1K03283</strain>
    </source>
</reference>
<gene>
    <name evidence="2" type="ORF">FE810_02380</name>
</gene>
<evidence type="ECO:0000313" key="3">
    <source>
        <dbReference type="Proteomes" id="UP000307790"/>
    </source>
</evidence>
<keyword evidence="1" id="KW-0732">Signal</keyword>
<dbReference type="Proteomes" id="UP000307790">
    <property type="component" value="Unassembled WGS sequence"/>
</dbReference>
<name>A0A5R9IPF1_9GAMM</name>
<feature type="signal peptide" evidence="1">
    <location>
        <begin position="1"/>
        <end position="17"/>
    </location>
</feature>
<evidence type="ECO:0000256" key="1">
    <source>
        <dbReference type="SAM" id="SignalP"/>
    </source>
</evidence>
<comment type="caution">
    <text evidence="2">The sequence shown here is derived from an EMBL/GenBank/DDBJ whole genome shotgun (WGS) entry which is preliminary data.</text>
</comment>
<proteinExistence type="predicted"/>
<feature type="chain" id="PRO_5024383683" description="DUF2059 domain-containing protein" evidence="1">
    <location>
        <begin position="18"/>
        <end position="140"/>
    </location>
</feature>
<evidence type="ECO:0000313" key="2">
    <source>
        <dbReference type="EMBL" id="TLU67152.1"/>
    </source>
</evidence>
<dbReference type="EMBL" id="VCBC01000003">
    <property type="protein sequence ID" value="TLU67152.1"/>
    <property type="molecule type" value="Genomic_DNA"/>
</dbReference>
<sequence length="140" mass="15451">MKNILIALLSLSLLSCASISSKRLDSSEQFERLYSALGMEEIIASFDVVEIDNSEIVLRSFTHLPEEIQKAMATAISQKTVLNDPVNKEEAKEVFRTVLMGLLTAEELSIAADFYSSEVGIKIHHAIIDGESAVSEYLDN</sequence>
<dbReference type="OrthoDB" id="6402301at2"/>
<protein>
    <recommendedName>
        <fullName evidence="4">DUF2059 domain-containing protein</fullName>
    </recommendedName>
</protein>
<keyword evidence="3" id="KW-1185">Reference proteome</keyword>
<dbReference type="PROSITE" id="PS51257">
    <property type="entry name" value="PROKAR_LIPOPROTEIN"/>
    <property type="match status" value="1"/>
</dbReference>
<dbReference type="RefSeq" id="WP_138318433.1">
    <property type="nucleotide sequence ID" value="NZ_VCBC01000003.1"/>
</dbReference>
<organism evidence="2 3">
    <name type="scientific">Thalassotalea litorea</name>
    <dbReference type="NCBI Taxonomy" id="2020715"/>
    <lineage>
        <taxon>Bacteria</taxon>
        <taxon>Pseudomonadati</taxon>
        <taxon>Pseudomonadota</taxon>
        <taxon>Gammaproteobacteria</taxon>
        <taxon>Alteromonadales</taxon>
        <taxon>Colwelliaceae</taxon>
        <taxon>Thalassotalea</taxon>
    </lineage>
</organism>
<accession>A0A5R9IPF1</accession>
<evidence type="ECO:0008006" key="4">
    <source>
        <dbReference type="Google" id="ProtNLM"/>
    </source>
</evidence>
<dbReference type="AlphaFoldDB" id="A0A5R9IPF1"/>